<protein>
    <submittedName>
        <fullName evidence="8">Tetraspanin-11-like</fullName>
    </submittedName>
</protein>
<dbReference type="Proteomes" id="UP000694886">
    <property type="component" value="Chromosome 1"/>
</dbReference>
<keyword evidence="4 6" id="KW-1133">Transmembrane helix</keyword>
<dbReference type="InterPro" id="IPR018499">
    <property type="entry name" value="Tetraspanin/Peripherin"/>
</dbReference>
<dbReference type="Pfam" id="PF00335">
    <property type="entry name" value="Tetraspanin"/>
    <property type="match status" value="1"/>
</dbReference>
<evidence type="ECO:0000256" key="2">
    <source>
        <dbReference type="ARBA" id="ARBA00006840"/>
    </source>
</evidence>
<comment type="subcellular location">
    <subcellularLocation>
        <location evidence="1">Membrane</location>
        <topology evidence="1">Multi-pass membrane protein</topology>
    </subcellularLocation>
</comment>
<dbReference type="GO" id="GO:0016020">
    <property type="term" value="C:membrane"/>
    <property type="evidence" value="ECO:0007669"/>
    <property type="project" value="UniProtKB-SubCell"/>
</dbReference>
<feature type="transmembrane region" description="Helical" evidence="6">
    <location>
        <begin position="73"/>
        <end position="96"/>
    </location>
</feature>
<evidence type="ECO:0000256" key="3">
    <source>
        <dbReference type="ARBA" id="ARBA00022692"/>
    </source>
</evidence>
<dbReference type="KEGG" id="tcc:108662068"/>
<keyword evidence="5 6" id="KW-0472">Membrane</keyword>
<feature type="transmembrane region" description="Helical" evidence="6">
    <location>
        <begin position="221"/>
        <end position="243"/>
    </location>
</feature>
<name>A0AB32WCP9_THECC</name>
<dbReference type="PANTHER" id="PTHR32191">
    <property type="entry name" value="TETRASPANIN-8-RELATED"/>
    <property type="match status" value="1"/>
</dbReference>
<dbReference type="GO" id="GO:0009734">
    <property type="term" value="P:auxin-activated signaling pathway"/>
    <property type="evidence" value="ECO:0007669"/>
    <property type="project" value="InterPro"/>
</dbReference>
<reference evidence="8" key="2">
    <citation type="submission" date="2025-08" db="UniProtKB">
        <authorList>
            <consortium name="RefSeq"/>
        </authorList>
    </citation>
    <scope>IDENTIFICATION</scope>
</reference>
<reference evidence="7" key="1">
    <citation type="journal article" date="1997" name="Nucleic Acids Res.">
        <title>tRNAscan-SE: a program for improved detection of transfer RNA genes in genomic sequence.</title>
        <authorList>
            <person name="Lowe T.M."/>
            <person name="Eddy S.R."/>
        </authorList>
    </citation>
    <scope>NUCLEOTIDE SEQUENCE [LARGE SCALE GENOMIC DNA]</scope>
    <source>
        <strain evidence="7">r\B97-61/B2</strain>
    </source>
</reference>
<comment type="similarity">
    <text evidence="2">Belongs to the tetraspanin (TM4SF) family.</text>
</comment>
<evidence type="ECO:0000256" key="1">
    <source>
        <dbReference type="ARBA" id="ARBA00004141"/>
    </source>
</evidence>
<organism evidence="7 8">
    <name type="scientific">Theobroma cacao</name>
    <name type="common">Cacao</name>
    <name type="synonym">Cocoa</name>
    <dbReference type="NCBI Taxonomy" id="3641"/>
    <lineage>
        <taxon>Eukaryota</taxon>
        <taxon>Viridiplantae</taxon>
        <taxon>Streptophyta</taxon>
        <taxon>Embryophyta</taxon>
        <taxon>Tracheophyta</taxon>
        <taxon>Spermatophyta</taxon>
        <taxon>Magnoliopsida</taxon>
        <taxon>eudicotyledons</taxon>
        <taxon>Gunneridae</taxon>
        <taxon>Pentapetalae</taxon>
        <taxon>rosids</taxon>
        <taxon>malvids</taxon>
        <taxon>Malvales</taxon>
        <taxon>Malvaceae</taxon>
        <taxon>Byttnerioideae</taxon>
        <taxon>Theobroma</taxon>
    </lineage>
</organism>
<dbReference type="InterPro" id="IPR044991">
    <property type="entry name" value="TET_plant"/>
</dbReference>
<evidence type="ECO:0000313" key="7">
    <source>
        <dbReference type="Proteomes" id="UP000694886"/>
    </source>
</evidence>
<evidence type="ECO:0000313" key="8">
    <source>
        <dbReference type="RefSeq" id="XP_017976669.1"/>
    </source>
</evidence>
<dbReference type="RefSeq" id="XP_017976669.1">
    <property type="nucleotide sequence ID" value="XM_018121180.1"/>
</dbReference>
<sequence>MVARIGNIIFGVLNCLSMITGLMIIGWVIYLHVEWSTECYNLIHTPLFITGIVMFFVSLLGLIGACFRANICLWIYIIFMILWVLVLLFSAGRMFLTARSSSEQAHQNWLKHDVSHGKYWAAVKTCLIDANVCQAKVSKAKNLQDLQLEKTRNPIQDACCRPPEYCEFEFKNATFWTPPKGGVIKRDGNCMAWNNQPDILCFNCDRCKEIIIEDLRKDARYMAIGLTCELGFIVVVCILGCCVRINNNKK</sequence>
<evidence type="ECO:0000256" key="4">
    <source>
        <dbReference type="ARBA" id="ARBA00022989"/>
    </source>
</evidence>
<dbReference type="Gramene" id="Tc01v2_t008930.1">
    <property type="protein sequence ID" value="Tc01v2_p008930.1"/>
    <property type="gene ID" value="Tc01v2_g008930"/>
</dbReference>
<keyword evidence="3 6" id="KW-0812">Transmembrane</keyword>
<dbReference type="AlphaFoldDB" id="A0AB32WCP9"/>
<gene>
    <name evidence="8" type="primary">LOC108662068</name>
</gene>
<feature type="transmembrane region" description="Helical" evidence="6">
    <location>
        <begin position="42"/>
        <end position="66"/>
    </location>
</feature>
<feature type="transmembrane region" description="Helical" evidence="6">
    <location>
        <begin position="7"/>
        <end position="30"/>
    </location>
</feature>
<proteinExistence type="inferred from homology"/>
<evidence type="ECO:0000256" key="5">
    <source>
        <dbReference type="ARBA" id="ARBA00023136"/>
    </source>
</evidence>
<accession>A0AB32WCP9</accession>
<evidence type="ECO:0000256" key="6">
    <source>
        <dbReference type="SAM" id="Phobius"/>
    </source>
</evidence>
<dbReference type="GeneID" id="108662068"/>